<evidence type="ECO:0000259" key="3">
    <source>
        <dbReference type="PROSITE" id="PS50240"/>
    </source>
</evidence>
<dbReference type="InterPro" id="IPR051333">
    <property type="entry name" value="CLIP_Serine_Protease"/>
</dbReference>
<dbReference type="InterPro" id="IPR018114">
    <property type="entry name" value="TRYPSIN_HIS"/>
</dbReference>
<dbReference type="InterPro" id="IPR001314">
    <property type="entry name" value="Peptidase_S1A"/>
</dbReference>
<comment type="similarity">
    <text evidence="1">Belongs to the peptidase S1 family. CLIP subfamily.</text>
</comment>
<keyword evidence="2" id="KW-1133">Transmembrane helix</keyword>
<dbReference type="Proteomes" id="UP000069940">
    <property type="component" value="Unassembled WGS sequence"/>
</dbReference>
<name>A0ABM1YJI0_AEDAL</name>
<dbReference type="Pfam" id="PF00089">
    <property type="entry name" value="Trypsin"/>
    <property type="match status" value="1"/>
</dbReference>
<dbReference type="PRINTS" id="PR00722">
    <property type="entry name" value="CHYMOTRYPSIN"/>
</dbReference>
<organism evidence="4 5">
    <name type="scientific">Aedes albopictus</name>
    <name type="common">Asian tiger mosquito</name>
    <name type="synonym">Stegomyia albopicta</name>
    <dbReference type="NCBI Taxonomy" id="7160"/>
    <lineage>
        <taxon>Eukaryota</taxon>
        <taxon>Metazoa</taxon>
        <taxon>Ecdysozoa</taxon>
        <taxon>Arthropoda</taxon>
        <taxon>Hexapoda</taxon>
        <taxon>Insecta</taxon>
        <taxon>Pterygota</taxon>
        <taxon>Neoptera</taxon>
        <taxon>Endopterygota</taxon>
        <taxon>Diptera</taxon>
        <taxon>Nematocera</taxon>
        <taxon>Culicoidea</taxon>
        <taxon>Culicidae</taxon>
        <taxon>Culicinae</taxon>
        <taxon>Aedini</taxon>
        <taxon>Aedes</taxon>
        <taxon>Stegomyia</taxon>
    </lineage>
</organism>
<keyword evidence="2" id="KW-0472">Membrane</keyword>
<accession>A0ABM1YJI0</accession>
<feature type="domain" description="Peptidase S1" evidence="3">
    <location>
        <begin position="224"/>
        <end position="471"/>
    </location>
</feature>
<dbReference type="PROSITE" id="PS00134">
    <property type="entry name" value="TRYPSIN_HIS"/>
    <property type="match status" value="1"/>
</dbReference>
<dbReference type="Pfam" id="PF16030">
    <property type="entry name" value="GD_N"/>
    <property type="match status" value="1"/>
</dbReference>
<dbReference type="PROSITE" id="PS50240">
    <property type="entry name" value="TRYPSIN_DOM"/>
    <property type="match status" value="1"/>
</dbReference>
<protein>
    <recommendedName>
        <fullName evidence="3">Peptidase S1 domain-containing protein</fullName>
    </recommendedName>
</protein>
<keyword evidence="2" id="KW-0812">Transmembrane</keyword>
<reference evidence="4" key="2">
    <citation type="submission" date="2025-05" db="UniProtKB">
        <authorList>
            <consortium name="EnsemblMetazoa"/>
        </authorList>
    </citation>
    <scope>IDENTIFICATION</scope>
    <source>
        <strain evidence="4">Foshan</strain>
    </source>
</reference>
<keyword evidence="5" id="KW-1185">Reference proteome</keyword>
<dbReference type="CDD" id="cd00190">
    <property type="entry name" value="Tryp_SPc"/>
    <property type="match status" value="1"/>
</dbReference>
<dbReference type="InterPro" id="IPR009003">
    <property type="entry name" value="Peptidase_S1_PA"/>
</dbReference>
<dbReference type="GeneID" id="109425029"/>
<dbReference type="EnsemblMetazoa" id="AALFPA23_009723.R13443">
    <property type="protein sequence ID" value="AALFPA23_009723.P13443"/>
    <property type="gene ID" value="AALFPA23_009723"/>
</dbReference>
<feature type="transmembrane region" description="Helical" evidence="2">
    <location>
        <begin position="7"/>
        <end position="28"/>
    </location>
</feature>
<dbReference type="PANTHER" id="PTHR24260:SF136">
    <property type="entry name" value="GH08193P-RELATED"/>
    <property type="match status" value="1"/>
</dbReference>
<evidence type="ECO:0000313" key="4">
    <source>
        <dbReference type="EnsemblMetazoa" id="AALFPA23_009723.P13443"/>
    </source>
</evidence>
<dbReference type="SUPFAM" id="SSF50494">
    <property type="entry name" value="Trypsin-like serine proteases"/>
    <property type="match status" value="1"/>
</dbReference>
<dbReference type="RefSeq" id="XP_019555772.2">
    <property type="nucleotide sequence ID" value="XM_019700227.3"/>
</dbReference>
<dbReference type="InterPro" id="IPR043504">
    <property type="entry name" value="Peptidase_S1_PA_chymotrypsin"/>
</dbReference>
<evidence type="ECO:0000256" key="1">
    <source>
        <dbReference type="ARBA" id="ARBA00024195"/>
    </source>
</evidence>
<dbReference type="InterPro" id="IPR031986">
    <property type="entry name" value="GD_N"/>
</dbReference>
<dbReference type="Gene3D" id="2.40.10.10">
    <property type="entry name" value="Trypsin-like serine proteases"/>
    <property type="match status" value="1"/>
</dbReference>
<evidence type="ECO:0000256" key="2">
    <source>
        <dbReference type="SAM" id="Phobius"/>
    </source>
</evidence>
<dbReference type="PANTHER" id="PTHR24260">
    <property type="match status" value="1"/>
</dbReference>
<dbReference type="InterPro" id="IPR001254">
    <property type="entry name" value="Trypsin_dom"/>
</dbReference>
<dbReference type="SMART" id="SM00020">
    <property type="entry name" value="Tryp_SPc"/>
    <property type="match status" value="1"/>
</dbReference>
<evidence type="ECO:0000313" key="5">
    <source>
        <dbReference type="Proteomes" id="UP000069940"/>
    </source>
</evidence>
<proteinExistence type="inferred from homology"/>
<sequence>MSLGSRVLHLFVIISYFIGATIVSARFLQSPCPEVFTYHLDPQTRNYIGRIKVYDINPGEVAKLSVDLSIGMQLPPKLVGSIALVKSRQATIEDIINGRPAQYRVNFPLPNLLPTVLSIALNDEIICRGYRAAGRVLTAINLEHTLYTQLHSQKLSQKGKALPIEEDSDTDLITRFQEHEVPSQSAADAFARPISERASVAPPHATSTKMTCGRQSSAFLKQYTLHGELVKKGQFPWNVPLFDLIQHHNPKYMCGSTIITSKHLLTAAHCVYDIDDFMAPERLLAIPGMYNIDNFFEENAQIAYVEAVFPHNEYVHEDDLNDADLAVLLLKKELIFNDHVVPICLWQGENDLRRIIGQEGYLAGWGVTEKGVTTVPTYIKTTIVSRRQCNLNLERVYPGNARIFCGDGMGSSPCNGDSGSGLVLKRGNQYYLRGIVSRGLVDPRTLKCDVTKYTVYTDIALFRFWLKRVIG</sequence>
<reference evidence="5" key="1">
    <citation type="journal article" date="2015" name="Proc. Natl. Acad. Sci. U.S.A.">
        <title>Genome sequence of the Asian Tiger mosquito, Aedes albopictus, reveals insights into its biology, genetics, and evolution.</title>
        <authorList>
            <person name="Chen X.G."/>
            <person name="Jiang X."/>
            <person name="Gu J."/>
            <person name="Xu M."/>
            <person name="Wu Y."/>
            <person name="Deng Y."/>
            <person name="Zhang C."/>
            <person name="Bonizzoni M."/>
            <person name="Dermauw W."/>
            <person name="Vontas J."/>
            <person name="Armbruster P."/>
            <person name="Huang X."/>
            <person name="Yang Y."/>
            <person name="Zhang H."/>
            <person name="He W."/>
            <person name="Peng H."/>
            <person name="Liu Y."/>
            <person name="Wu K."/>
            <person name="Chen J."/>
            <person name="Lirakis M."/>
            <person name="Topalis P."/>
            <person name="Van Leeuwen T."/>
            <person name="Hall A.B."/>
            <person name="Jiang X."/>
            <person name="Thorpe C."/>
            <person name="Mueller R.L."/>
            <person name="Sun C."/>
            <person name="Waterhouse R.M."/>
            <person name="Yan G."/>
            <person name="Tu Z.J."/>
            <person name="Fang X."/>
            <person name="James A.A."/>
        </authorList>
    </citation>
    <scope>NUCLEOTIDE SEQUENCE [LARGE SCALE GENOMIC DNA]</scope>
    <source>
        <strain evidence="5">Foshan</strain>
    </source>
</reference>